<evidence type="ECO:0000313" key="3">
    <source>
        <dbReference type="Proteomes" id="UP000799537"/>
    </source>
</evidence>
<name>A0A6A6D3I5_ZASCE</name>
<dbReference type="EMBL" id="ML993581">
    <property type="protein sequence ID" value="KAF2172226.1"/>
    <property type="molecule type" value="Genomic_DNA"/>
</dbReference>
<accession>A0A6A6D3I5</accession>
<organism evidence="2 3">
    <name type="scientific">Zasmidium cellare ATCC 36951</name>
    <dbReference type="NCBI Taxonomy" id="1080233"/>
    <lineage>
        <taxon>Eukaryota</taxon>
        <taxon>Fungi</taxon>
        <taxon>Dikarya</taxon>
        <taxon>Ascomycota</taxon>
        <taxon>Pezizomycotina</taxon>
        <taxon>Dothideomycetes</taxon>
        <taxon>Dothideomycetidae</taxon>
        <taxon>Mycosphaerellales</taxon>
        <taxon>Mycosphaerellaceae</taxon>
        <taxon>Zasmidium</taxon>
    </lineage>
</organism>
<dbReference type="RefSeq" id="XP_033673115.1">
    <property type="nucleotide sequence ID" value="XM_033811398.1"/>
</dbReference>
<feature type="compositionally biased region" description="Basic and acidic residues" evidence="1">
    <location>
        <begin position="44"/>
        <end position="66"/>
    </location>
</feature>
<sequence length="530" mass="60558">MDPVIILVLKQRLQAVMFRQNFLDNFSKIFQAIPKDPRPNPVHQVEESEHEQHEARRSPQAERPMAEEIELPLPLPSDEADVHTKATPPLGKEQAAGPEFSEELSPEQEQELREDSYIQFDAEDTVEDYTAGPLRLVAGSDGVKTCASLLMTYDFAQIVKRAVNAHRVYAREECHAEQQIEAIEKFQRKVKNEISNDELRIMDAEVNKDAPDSEREDSINSWNSAIDILRRILTQMDCEKQSLETNVRWKSSISMEAQVEVAAYLDDAFTHACLIEPLEEDEIPLGKFDLQEQYQKALKNRDDECEATTPTMTFHKAPEKLDTTAFPLDREVEPPTEEESNKRKLLKTVWDAEDRVQQAQVAFDNRVHEQAYDQEVNYQAELAGEPTTYESLEHFDLHWVQVNQELTRELIEAEEAYSQAKAAALEASVQFQTDNQSSCFGDDFDGTGYPISQEVDVEGAVAWVTPKVDSWLANVPEDACSDCESSVDVDDWDFKELDLSDSLSCVDYGSRRKRIDRWQRDCQVVKESLS</sequence>
<dbReference type="AlphaFoldDB" id="A0A6A6D3I5"/>
<dbReference type="GeneID" id="54564670"/>
<feature type="region of interest" description="Disordered" evidence="1">
    <location>
        <begin position="34"/>
        <end position="113"/>
    </location>
</feature>
<dbReference type="Proteomes" id="UP000799537">
    <property type="component" value="Unassembled WGS sequence"/>
</dbReference>
<protein>
    <submittedName>
        <fullName evidence="2">Uncharacterized protein</fullName>
    </submittedName>
</protein>
<reference evidence="2" key="1">
    <citation type="journal article" date="2020" name="Stud. Mycol.">
        <title>101 Dothideomycetes genomes: a test case for predicting lifestyles and emergence of pathogens.</title>
        <authorList>
            <person name="Haridas S."/>
            <person name="Albert R."/>
            <person name="Binder M."/>
            <person name="Bloem J."/>
            <person name="Labutti K."/>
            <person name="Salamov A."/>
            <person name="Andreopoulos B."/>
            <person name="Baker S."/>
            <person name="Barry K."/>
            <person name="Bills G."/>
            <person name="Bluhm B."/>
            <person name="Cannon C."/>
            <person name="Castanera R."/>
            <person name="Culley D."/>
            <person name="Daum C."/>
            <person name="Ezra D."/>
            <person name="Gonzalez J."/>
            <person name="Henrissat B."/>
            <person name="Kuo A."/>
            <person name="Liang C."/>
            <person name="Lipzen A."/>
            <person name="Lutzoni F."/>
            <person name="Magnuson J."/>
            <person name="Mondo S."/>
            <person name="Nolan M."/>
            <person name="Ohm R."/>
            <person name="Pangilinan J."/>
            <person name="Park H.-J."/>
            <person name="Ramirez L."/>
            <person name="Alfaro M."/>
            <person name="Sun H."/>
            <person name="Tritt A."/>
            <person name="Yoshinaga Y."/>
            <person name="Zwiers L.-H."/>
            <person name="Turgeon B."/>
            <person name="Goodwin S."/>
            <person name="Spatafora J."/>
            <person name="Crous P."/>
            <person name="Grigoriev I."/>
        </authorList>
    </citation>
    <scope>NUCLEOTIDE SEQUENCE</scope>
    <source>
        <strain evidence="2">ATCC 36951</strain>
    </source>
</reference>
<evidence type="ECO:0000313" key="2">
    <source>
        <dbReference type="EMBL" id="KAF2172226.1"/>
    </source>
</evidence>
<proteinExistence type="predicted"/>
<keyword evidence="3" id="KW-1185">Reference proteome</keyword>
<evidence type="ECO:0000256" key="1">
    <source>
        <dbReference type="SAM" id="MobiDB-lite"/>
    </source>
</evidence>
<dbReference type="OrthoDB" id="3647952at2759"/>
<gene>
    <name evidence="2" type="ORF">M409DRAFT_49950</name>
</gene>
<feature type="compositionally biased region" description="Acidic residues" evidence="1">
    <location>
        <begin position="100"/>
        <end position="109"/>
    </location>
</feature>